<dbReference type="InterPro" id="IPR029058">
    <property type="entry name" value="AB_hydrolase_fold"/>
</dbReference>
<gene>
    <name evidence="5" type="ORF">E8E13_007030</name>
</gene>
<dbReference type="InterPro" id="IPR050309">
    <property type="entry name" value="Type-B_Carboxylest/Lipase"/>
</dbReference>
<sequence length="641" mass="68770">MAAWSQKPSSFNSENVLAVEKKVQTSAISAGALVKHQITNHLLSLAKAEKMKLTGSLIALLTAVVSAEPIPRAAKGPTVDLGYAVYEGSLDVNNSINAFKGIRYAAPPVGNLRFAAPQAPANNRSSTIAATSNPPFCPQTGASSETPAAYGFTSALGNEDCLFLNVYAPANAKNLPVFFWIHGGGYGLFSATGLDPTEFMKQNDNGFISVIIQYRLGAFGFLSSEDVKKGGALNAGLLDMNFALKWVQKYATAFGGDPSRVTIAGESAGGAAVLYQSMAYGGKQKKDLFHNVIAASPWIPFQYKYNDDQPTKAYNDFVAAAGCSNSTDKLQCLRSADTVVVQNASAKVSEAGPFGTFAFLPVTDGTFVKQRASQQLAGKSVKGMRILSGNMANEGVPLSPPTTRTLQDFRDYIDITFPHFTQSEKTAIEKVYSYPGDTQPVNPASPLFATTGTTTPTALNQSTFGTGQQQRVFNVFAEYAFVCNSYWAASAFPMAWKYQFSVPPSYHGYDLQALWSGTPTPGASFKRAFRKVWGNFITQNSPVVSVEDAKGGVANSSVPAASGYGGGIDWPRWNERTPVLMNLNATGGVATFVKATEDLFYNVYSDPGVSNQINLADARDWEGGRGRRCDFWKSVAKDVPY</sequence>
<feature type="domain" description="Carboxylesterase type B" evidence="4">
    <location>
        <begin position="92"/>
        <end position="583"/>
    </location>
</feature>
<keyword evidence="6" id="KW-1185">Reference proteome</keyword>
<name>A0A9P4TG70_CURKU</name>
<dbReference type="PROSITE" id="PS00122">
    <property type="entry name" value="CARBOXYLESTERASE_B_1"/>
    <property type="match status" value="1"/>
</dbReference>
<dbReference type="FunFam" id="3.40.50.1820:FF:000266">
    <property type="entry name" value="Carboxylic ester hydrolase"/>
    <property type="match status" value="1"/>
</dbReference>
<evidence type="ECO:0000256" key="3">
    <source>
        <dbReference type="RuleBase" id="RU361235"/>
    </source>
</evidence>
<accession>A0A9P4TG70</accession>
<dbReference type="InterPro" id="IPR019819">
    <property type="entry name" value="Carboxylesterase_B_CS"/>
</dbReference>
<evidence type="ECO:0000313" key="6">
    <source>
        <dbReference type="Proteomes" id="UP000801428"/>
    </source>
</evidence>
<keyword evidence="2 3" id="KW-0378">Hydrolase</keyword>
<dbReference type="Proteomes" id="UP000801428">
    <property type="component" value="Unassembled WGS sequence"/>
</dbReference>
<organism evidence="5 6">
    <name type="scientific">Curvularia kusanoi</name>
    <name type="common">Cochliobolus kusanoi</name>
    <dbReference type="NCBI Taxonomy" id="90978"/>
    <lineage>
        <taxon>Eukaryota</taxon>
        <taxon>Fungi</taxon>
        <taxon>Dikarya</taxon>
        <taxon>Ascomycota</taxon>
        <taxon>Pezizomycotina</taxon>
        <taxon>Dothideomycetes</taxon>
        <taxon>Pleosporomycetidae</taxon>
        <taxon>Pleosporales</taxon>
        <taxon>Pleosporineae</taxon>
        <taxon>Pleosporaceae</taxon>
        <taxon>Curvularia</taxon>
    </lineage>
</organism>
<evidence type="ECO:0000256" key="2">
    <source>
        <dbReference type="ARBA" id="ARBA00022801"/>
    </source>
</evidence>
<comment type="similarity">
    <text evidence="1 3">Belongs to the type-B carboxylesterase/lipase family.</text>
</comment>
<dbReference type="InterPro" id="IPR019826">
    <property type="entry name" value="Carboxylesterase_B_AS"/>
</dbReference>
<dbReference type="OrthoDB" id="408631at2759"/>
<evidence type="ECO:0000256" key="1">
    <source>
        <dbReference type="ARBA" id="ARBA00005964"/>
    </source>
</evidence>
<evidence type="ECO:0000313" key="5">
    <source>
        <dbReference type="EMBL" id="KAF3003051.1"/>
    </source>
</evidence>
<dbReference type="PROSITE" id="PS00941">
    <property type="entry name" value="CARBOXYLESTERASE_B_2"/>
    <property type="match status" value="1"/>
</dbReference>
<evidence type="ECO:0000259" key="4">
    <source>
        <dbReference type="Pfam" id="PF00135"/>
    </source>
</evidence>
<dbReference type="SUPFAM" id="SSF53474">
    <property type="entry name" value="alpha/beta-Hydrolases"/>
    <property type="match status" value="1"/>
</dbReference>
<dbReference type="EC" id="3.1.1.-" evidence="3"/>
<dbReference type="GO" id="GO:0016787">
    <property type="term" value="F:hydrolase activity"/>
    <property type="evidence" value="ECO:0007669"/>
    <property type="project" value="UniProtKB-KW"/>
</dbReference>
<dbReference type="PANTHER" id="PTHR11559">
    <property type="entry name" value="CARBOXYLESTERASE"/>
    <property type="match status" value="1"/>
</dbReference>
<protein>
    <recommendedName>
        <fullName evidence="3">Carboxylic ester hydrolase</fullName>
        <ecNumber evidence="3">3.1.1.-</ecNumber>
    </recommendedName>
</protein>
<dbReference type="Gene3D" id="3.40.50.1820">
    <property type="entry name" value="alpha/beta hydrolase"/>
    <property type="match status" value="1"/>
</dbReference>
<proteinExistence type="inferred from homology"/>
<dbReference type="InterPro" id="IPR002018">
    <property type="entry name" value="CarbesteraseB"/>
</dbReference>
<reference evidence="5" key="1">
    <citation type="submission" date="2019-04" db="EMBL/GenBank/DDBJ databases">
        <title>Sequencing of skin fungus with MAO and IRED activity.</title>
        <authorList>
            <person name="Marsaioli A.J."/>
            <person name="Bonatto J.M.C."/>
            <person name="Reis Junior O."/>
        </authorList>
    </citation>
    <scope>NUCLEOTIDE SEQUENCE</scope>
    <source>
        <strain evidence="5">30M1</strain>
    </source>
</reference>
<dbReference type="Pfam" id="PF00135">
    <property type="entry name" value="COesterase"/>
    <property type="match status" value="1"/>
</dbReference>
<dbReference type="EMBL" id="SWKU01000010">
    <property type="protein sequence ID" value="KAF3003051.1"/>
    <property type="molecule type" value="Genomic_DNA"/>
</dbReference>
<comment type="caution">
    <text evidence="5">The sequence shown here is derived from an EMBL/GenBank/DDBJ whole genome shotgun (WGS) entry which is preliminary data.</text>
</comment>
<dbReference type="AlphaFoldDB" id="A0A9P4TG70"/>